<name>A0A5C6G4G0_METRR</name>
<protein>
    <submittedName>
        <fullName evidence="2">Uncharacterized protein</fullName>
    </submittedName>
</protein>
<comment type="caution">
    <text evidence="2">The sequence shown here is derived from an EMBL/GenBank/DDBJ whole genome shotgun (WGS) entry which is preliminary data.</text>
</comment>
<feature type="transmembrane region" description="Helical" evidence="1">
    <location>
        <begin position="32"/>
        <end position="54"/>
    </location>
</feature>
<evidence type="ECO:0000313" key="2">
    <source>
        <dbReference type="EMBL" id="TWU72097.1"/>
    </source>
</evidence>
<accession>A0A5C6G4G0</accession>
<evidence type="ECO:0000256" key="1">
    <source>
        <dbReference type="SAM" id="Phobius"/>
    </source>
</evidence>
<keyword evidence="1" id="KW-0812">Transmembrane</keyword>
<keyword evidence="1" id="KW-1133">Transmembrane helix</keyword>
<reference evidence="3" key="1">
    <citation type="submission" date="2018-12" db="EMBL/GenBank/DDBJ databases">
        <title>The complete genome of Metarhizium rileyi, a key fungal pathogen of Lepidoptera.</title>
        <authorList>
            <person name="Binneck E."/>
            <person name="Lastra C.C.L."/>
            <person name="Sosa-Gomez D.R."/>
        </authorList>
    </citation>
    <scope>NUCLEOTIDE SEQUENCE [LARGE SCALE GENOMIC DNA]</scope>
    <source>
        <strain evidence="3">Cep018-CH2</strain>
    </source>
</reference>
<evidence type="ECO:0000313" key="3">
    <source>
        <dbReference type="Proteomes" id="UP000317257"/>
    </source>
</evidence>
<gene>
    <name evidence="2" type="ORF">ED733_000938</name>
</gene>
<keyword evidence="1" id="KW-0472">Membrane</keyword>
<dbReference type="EMBL" id="SBHS01000032">
    <property type="protein sequence ID" value="TWU72097.1"/>
    <property type="molecule type" value="Genomic_DNA"/>
</dbReference>
<dbReference type="Proteomes" id="UP000317257">
    <property type="component" value="Unassembled WGS sequence"/>
</dbReference>
<proteinExistence type="predicted"/>
<sequence length="163" mass="18708">MAAPSSMLSLVKACSAKPNPDTSRFFCDLLTLFVPGVISLIIFLFLTFVIVPIWRRYRNRYSQYLPIESISNHTTGLRHRIINRFSRLALPSTWSRNRGSVDNPGAEDFLDDGEELGDMDEQTLNAIQRLHSHLRSGFDSNRRLSRDLEEGFMDDSDEEQARQ</sequence>
<dbReference type="AlphaFoldDB" id="A0A5C6G4G0"/>
<organism evidence="2 3">
    <name type="scientific">Metarhizium rileyi (strain RCEF 4871)</name>
    <name type="common">Nomuraea rileyi</name>
    <dbReference type="NCBI Taxonomy" id="1649241"/>
    <lineage>
        <taxon>Eukaryota</taxon>
        <taxon>Fungi</taxon>
        <taxon>Dikarya</taxon>
        <taxon>Ascomycota</taxon>
        <taxon>Pezizomycotina</taxon>
        <taxon>Sordariomycetes</taxon>
        <taxon>Hypocreomycetidae</taxon>
        <taxon>Hypocreales</taxon>
        <taxon>Clavicipitaceae</taxon>
        <taxon>Metarhizium</taxon>
    </lineage>
</organism>